<organism evidence="1 2">
    <name type="scientific">Phaeosphaeria nodorum (strain SN15 / ATCC MYA-4574 / FGSC 10173)</name>
    <name type="common">Glume blotch fungus</name>
    <name type="synonym">Parastagonospora nodorum</name>
    <dbReference type="NCBI Taxonomy" id="321614"/>
    <lineage>
        <taxon>Eukaryota</taxon>
        <taxon>Fungi</taxon>
        <taxon>Dikarya</taxon>
        <taxon>Ascomycota</taxon>
        <taxon>Pezizomycotina</taxon>
        <taxon>Dothideomycetes</taxon>
        <taxon>Pleosporomycetidae</taxon>
        <taxon>Pleosporales</taxon>
        <taxon>Pleosporineae</taxon>
        <taxon>Phaeosphaeriaceae</taxon>
        <taxon>Parastagonospora</taxon>
    </lineage>
</organism>
<dbReference type="VEuPathDB" id="FungiDB:JI435_417020"/>
<proteinExistence type="predicted"/>
<dbReference type="Proteomes" id="UP000663193">
    <property type="component" value="Chromosome 12"/>
</dbReference>
<gene>
    <name evidence="1" type="ORF">JI435_417020</name>
</gene>
<evidence type="ECO:0000313" key="1">
    <source>
        <dbReference type="EMBL" id="QRD01589.1"/>
    </source>
</evidence>
<accession>A0A7U2FA95</accession>
<dbReference type="EMBL" id="CP069034">
    <property type="protein sequence ID" value="QRD01589.1"/>
    <property type="molecule type" value="Genomic_DNA"/>
</dbReference>
<protein>
    <submittedName>
        <fullName evidence="1">Uncharacterized protein</fullName>
    </submittedName>
</protein>
<sequence>MAVLGGLGGTVRSRIGANSSTLGSLFASRIMVQESQEWQRGVLENGRE</sequence>
<evidence type="ECO:0000313" key="2">
    <source>
        <dbReference type="Proteomes" id="UP000663193"/>
    </source>
</evidence>
<dbReference type="AlphaFoldDB" id="A0A7U2FA95"/>
<name>A0A7U2FA95_PHANO</name>
<reference evidence="2" key="1">
    <citation type="journal article" date="2021" name="BMC Genomics">
        <title>Chromosome-level genome assembly and manually-curated proteome of model necrotroph Parastagonospora nodorum Sn15 reveals a genome-wide trove of candidate effector homologs, and redundancy of virulence-related functions within an accessory chromosome.</title>
        <authorList>
            <person name="Bertazzoni S."/>
            <person name="Jones D.A.B."/>
            <person name="Phan H.T."/>
            <person name="Tan K.-C."/>
            <person name="Hane J.K."/>
        </authorList>
    </citation>
    <scope>NUCLEOTIDE SEQUENCE [LARGE SCALE GENOMIC DNA]</scope>
    <source>
        <strain evidence="2">SN15 / ATCC MYA-4574 / FGSC 10173)</strain>
    </source>
</reference>
<keyword evidence="2" id="KW-1185">Reference proteome</keyword>